<protein>
    <submittedName>
        <fullName evidence="1">Uncharacterized protein</fullName>
    </submittedName>
</protein>
<dbReference type="EMBL" id="QTSX02001468">
    <property type="protein sequence ID" value="KAJ9081586.1"/>
    <property type="molecule type" value="Genomic_DNA"/>
</dbReference>
<comment type="caution">
    <text evidence="1">The sequence shown here is derived from an EMBL/GenBank/DDBJ whole genome shotgun (WGS) entry which is preliminary data.</text>
</comment>
<reference evidence="1" key="1">
    <citation type="submission" date="2022-04" db="EMBL/GenBank/DDBJ databases">
        <title>Genome of the entomopathogenic fungus Entomophthora muscae.</title>
        <authorList>
            <person name="Elya C."/>
            <person name="Lovett B.R."/>
            <person name="Lee E."/>
            <person name="Macias A.M."/>
            <person name="Hajek A.E."/>
            <person name="De Bivort B.L."/>
            <person name="Kasson M.T."/>
            <person name="De Fine Licht H.H."/>
            <person name="Stajich J.E."/>
        </authorList>
    </citation>
    <scope>NUCLEOTIDE SEQUENCE</scope>
    <source>
        <strain evidence="1">Berkeley</strain>
    </source>
</reference>
<gene>
    <name evidence="1" type="ORF">DSO57_1013115</name>
</gene>
<sequence length="57" mass="6377">MEEDPFDLDDDMSSSWSSLRDTVMSCKFQTGIAFLVIGYLILEALVEVLGVIIGKMF</sequence>
<keyword evidence="2" id="KW-1185">Reference proteome</keyword>
<proteinExistence type="predicted"/>
<evidence type="ECO:0000313" key="1">
    <source>
        <dbReference type="EMBL" id="KAJ9081586.1"/>
    </source>
</evidence>
<evidence type="ECO:0000313" key="2">
    <source>
        <dbReference type="Proteomes" id="UP001165960"/>
    </source>
</evidence>
<name>A0ACC2U4I0_9FUNG</name>
<dbReference type="Proteomes" id="UP001165960">
    <property type="component" value="Unassembled WGS sequence"/>
</dbReference>
<organism evidence="1 2">
    <name type="scientific">Entomophthora muscae</name>
    <dbReference type="NCBI Taxonomy" id="34485"/>
    <lineage>
        <taxon>Eukaryota</taxon>
        <taxon>Fungi</taxon>
        <taxon>Fungi incertae sedis</taxon>
        <taxon>Zoopagomycota</taxon>
        <taxon>Entomophthoromycotina</taxon>
        <taxon>Entomophthoromycetes</taxon>
        <taxon>Entomophthorales</taxon>
        <taxon>Entomophthoraceae</taxon>
        <taxon>Entomophthora</taxon>
    </lineage>
</organism>
<accession>A0ACC2U4I0</accession>